<gene>
    <name evidence="3" type="ORF">SPSC_04960</name>
</gene>
<keyword evidence="2" id="KW-0812">Transmembrane</keyword>
<reference evidence="3" key="1">
    <citation type="submission" date="2014-06" db="EMBL/GenBank/DDBJ databases">
        <authorList>
            <person name="Ju J."/>
            <person name="Zhang J."/>
        </authorList>
    </citation>
    <scope>NUCLEOTIDE SEQUENCE</scope>
    <source>
        <strain evidence="3">SscI8</strain>
    </source>
</reference>
<feature type="compositionally biased region" description="Basic and acidic residues" evidence="1">
    <location>
        <begin position="989"/>
        <end position="1001"/>
    </location>
</feature>
<dbReference type="OrthoDB" id="2551084at2759"/>
<name>A0A127ZGG2_9BASI</name>
<feature type="transmembrane region" description="Helical" evidence="2">
    <location>
        <begin position="174"/>
        <end position="192"/>
    </location>
</feature>
<feature type="transmembrane region" description="Helical" evidence="2">
    <location>
        <begin position="60"/>
        <end position="82"/>
    </location>
</feature>
<feature type="region of interest" description="Disordered" evidence="1">
    <location>
        <begin position="886"/>
        <end position="924"/>
    </location>
</feature>
<evidence type="ECO:0000256" key="1">
    <source>
        <dbReference type="SAM" id="MobiDB-lite"/>
    </source>
</evidence>
<evidence type="ECO:0000313" key="3">
    <source>
        <dbReference type="EMBL" id="CDU25126.1"/>
    </source>
</evidence>
<sequence length="1008" mass="109226">MNATIPSALPNPDPNIADIMHGNGTDSSGFPLTANSTVREMLTLVDALALKMYPKGFWQLTWSMTAVNLASFLLVTVALRAYRSRKNPVPFWLIRLEQRPYRVKVRSSPASSPSLGIGSSTSSRHQHWWQKLLARCRARHTIHDGEKSTETQAAEPFETRTGWFITASCVNCHLLLTSTYILILAVKVLQTYTIRHATSPPPLLDPGCLDTLMLFAIFSTAYFAAIGYIALLLPNVPPWLWNTSVVLIYVQVITIGLASLTMVALSGSKLASHRNFIHLAGAVLPSFGVELEEGKVGGGEVEEAAREVMLGIARLAWVESLKMKRWQQIAQGLVALGGFALTVIYLAVLVLVGRRVGKELVQLRSEPRPMVEERDVKVELGMRGVAEGAVAGSTILQAARVLPLRTTRTPPLTPAPKGPLPLPPVEAQISSCHPQAGMSPRTRFSLPAEAAYMKSPQMRYSTLHGSTNVSSPTRDNYGPLDSPTDSVATTRLDLGPRIRVDSELNPWDLATLHEDLATNDGYTTVCRFLFNCIIDHVAVLLQCFFFGCHSVFLLLVFTKDYPNNATQASSRVGIALMVSSTLFTVLYVINCLNLFAPFLLFPASQVRLASMLASLTLPDSGLQCTSSSRGGRRGKSSAGKASSVVVGGEDQGLKHQDSQASLVASSSKVTSEEYSGSSWRVNPYGFFSAKGGGGEGEYGRGYPPSSASLPNSPVGANGREVGGAGVGKIAAHVVAAVKNFRPSTAETDSSMAGSQSLDTVPYGTPIPSRPVPTPSALVASPNSSALTMPPFRSKRHPKASDAAARRRQDPQPFDDSTRTNPRTRLTGAQLVLESLISSHALPIQGFYCQRSIDSSSGLRLYQPNDSGESASTALSVFDEYARSASRQAKATQQQQKMKREERAFEEEEHLELSDADEFGGEGSKRRRQRLRYQFRYQVEQRRVSLLGVGGERGGERVEVKANVDGQKGVPRIVAQPPTPVGRGVAEAQRASESEARSEDQHQTVSVCR</sequence>
<evidence type="ECO:0000256" key="2">
    <source>
        <dbReference type="SAM" id="Phobius"/>
    </source>
</evidence>
<feature type="region of interest" description="Disordered" evidence="1">
    <location>
        <begin position="744"/>
        <end position="822"/>
    </location>
</feature>
<proteinExistence type="predicted"/>
<protein>
    <submittedName>
        <fullName evidence="3">Uncharacterized protein</fullName>
    </submittedName>
</protein>
<feature type="transmembrane region" description="Helical" evidence="2">
    <location>
        <begin position="245"/>
        <end position="265"/>
    </location>
</feature>
<feature type="compositionally biased region" description="Polar residues" evidence="1">
    <location>
        <begin position="463"/>
        <end position="474"/>
    </location>
</feature>
<feature type="region of interest" description="Disordered" evidence="1">
    <location>
        <begin position="968"/>
        <end position="1008"/>
    </location>
</feature>
<keyword evidence="2" id="KW-0472">Membrane</keyword>
<feature type="compositionally biased region" description="Acidic residues" evidence="1">
    <location>
        <begin position="903"/>
        <end position="919"/>
    </location>
</feature>
<organism evidence="3">
    <name type="scientific">Sporisorium scitamineum</name>
    <dbReference type="NCBI Taxonomy" id="49012"/>
    <lineage>
        <taxon>Eukaryota</taxon>
        <taxon>Fungi</taxon>
        <taxon>Dikarya</taxon>
        <taxon>Basidiomycota</taxon>
        <taxon>Ustilaginomycotina</taxon>
        <taxon>Ustilaginomycetes</taxon>
        <taxon>Ustilaginales</taxon>
        <taxon>Ustilaginaceae</taxon>
        <taxon>Sporisorium</taxon>
    </lineage>
</organism>
<feature type="transmembrane region" description="Helical" evidence="2">
    <location>
        <begin position="212"/>
        <end position="233"/>
    </location>
</feature>
<feature type="region of interest" description="Disordered" evidence="1">
    <location>
        <begin position="621"/>
        <end position="641"/>
    </location>
</feature>
<feature type="transmembrane region" description="Helical" evidence="2">
    <location>
        <begin position="577"/>
        <end position="601"/>
    </location>
</feature>
<keyword evidence="2" id="KW-1133">Transmembrane helix</keyword>
<dbReference type="EMBL" id="LK056683">
    <property type="protein sequence ID" value="CDU25126.1"/>
    <property type="molecule type" value="Genomic_DNA"/>
</dbReference>
<dbReference type="AlphaFoldDB" id="A0A127ZGG2"/>
<feature type="compositionally biased region" description="Low complexity" evidence="1">
    <location>
        <begin position="886"/>
        <end position="895"/>
    </location>
</feature>
<feature type="compositionally biased region" description="Polar residues" evidence="1">
    <location>
        <begin position="744"/>
        <end position="758"/>
    </location>
</feature>
<feature type="transmembrane region" description="Helical" evidence="2">
    <location>
        <begin position="537"/>
        <end position="557"/>
    </location>
</feature>
<feature type="transmembrane region" description="Helical" evidence="2">
    <location>
        <begin position="329"/>
        <end position="352"/>
    </location>
</feature>
<feature type="region of interest" description="Disordered" evidence="1">
    <location>
        <begin position="463"/>
        <end position="488"/>
    </location>
</feature>
<accession>A0A127ZGG2</accession>